<dbReference type="SUPFAM" id="SSF88723">
    <property type="entry name" value="PIN domain-like"/>
    <property type="match status" value="1"/>
</dbReference>
<evidence type="ECO:0000256" key="5">
    <source>
        <dbReference type="HAMAP-Rule" id="MF_00265"/>
    </source>
</evidence>
<dbReference type="Pfam" id="PF01850">
    <property type="entry name" value="PIN"/>
    <property type="match status" value="1"/>
</dbReference>
<reference evidence="7 8" key="1">
    <citation type="submission" date="2023-09" db="EMBL/GenBank/DDBJ databases">
        <authorList>
            <person name="Rey-Velasco X."/>
        </authorList>
    </citation>
    <scope>NUCLEOTIDE SEQUENCE [LARGE SCALE GENOMIC DNA]</scope>
    <source>
        <strain evidence="7 8">P385</strain>
    </source>
</reference>
<dbReference type="Gene3D" id="3.40.50.1010">
    <property type="entry name" value="5'-nuclease"/>
    <property type="match status" value="1"/>
</dbReference>
<dbReference type="CDD" id="cd18692">
    <property type="entry name" value="PIN_VapC-like"/>
    <property type="match status" value="1"/>
</dbReference>
<comment type="caution">
    <text evidence="7">The sequence shown here is derived from an EMBL/GenBank/DDBJ whole genome shotgun (WGS) entry which is preliminary data.</text>
</comment>
<sequence length="141" mass="15660">MSADFLDSNVLVYLFDDKNQRKRDRASVVVEKALADGSGVISFQVVQETLNIILTKLATQAAPTDASRFLDTVLALLWQVMPSPGLYRDAVELQSRYGYSFYDSLIIAAAREAGCRRLLTEDMQHGQRIGDLVIENPFSGT</sequence>
<dbReference type="Proteomes" id="UP001259982">
    <property type="component" value="Unassembled WGS sequence"/>
</dbReference>
<keyword evidence="2 5" id="KW-0540">Nuclease</keyword>
<evidence type="ECO:0000256" key="1">
    <source>
        <dbReference type="ARBA" id="ARBA00022649"/>
    </source>
</evidence>
<keyword evidence="5" id="KW-0800">Toxin</keyword>
<dbReference type="InterPro" id="IPR002716">
    <property type="entry name" value="PIN_dom"/>
</dbReference>
<keyword evidence="8" id="KW-1185">Reference proteome</keyword>
<dbReference type="InterPro" id="IPR029060">
    <property type="entry name" value="PIN-like_dom_sf"/>
</dbReference>
<accession>A0ABU3BAM5</accession>
<organism evidence="7 8">
    <name type="scientific">Spectribacter acetivorans</name>
    <dbReference type="NCBI Taxonomy" id="3075603"/>
    <lineage>
        <taxon>Bacteria</taxon>
        <taxon>Pseudomonadati</taxon>
        <taxon>Pseudomonadota</taxon>
        <taxon>Gammaproteobacteria</taxon>
        <taxon>Salinisphaerales</taxon>
        <taxon>Salinisphaeraceae</taxon>
        <taxon>Spectribacter</taxon>
    </lineage>
</organism>
<keyword evidence="5" id="KW-0460">Magnesium</keyword>
<name>A0ABU3BAM5_9GAMM</name>
<dbReference type="EMBL" id="JAVRHY010000011">
    <property type="protein sequence ID" value="MDT0619203.1"/>
    <property type="molecule type" value="Genomic_DNA"/>
</dbReference>
<evidence type="ECO:0000256" key="4">
    <source>
        <dbReference type="ARBA" id="ARBA00022801"/>
    </source>
</evidence>
<evidence type="ECO:0000313" key="7">
    <source>
        <dbReference type="EMBL" id="MDT0619203.1"/>
    </source>
</evidence>
<dbReference type="InterPro" id="IPR022907">
    <property type="entry name" value="VapC_family"/>
</dbReference>
<evidence type="ECO:0000313" key="8">
    <source>
        <dbReference type="Proteomes" id="UP001259982"/>
    </source>
</evidence>
<evidence type="ECO:0000256" key="2">
    <source>
        <dbReference type="ARBA" id="ARBA00022722"/>
    </source>
</evidence>
<comment type="function">
    <text evidence="5">Toxic component of a toxin-antitoxin (TA) system. An RNase.</text>
</comment>
<comment type="cofactor">
    <cofactor evidence="5">
        <name>Mg(2+)</name>
        <dbReference type="ChEBI" id="CHEBI:18420"/>
    </cofactor>
</comment>
<feature type="domain" description="PIN" evidence="6">
    <location>
        <begin position="5"/>
        <end position="122"/>
    </location>
</feature>
<keyword evidence="3 5" id="KW-0479">Metal-binding</keyword>
<feature type="binding site" evidence="5">
    <location>
        <position position="103"/>
    </location>
    <ligand>
        <name>Mg(2+)</name>
        <dbReference type="ChEBI" id="CHEBI:18420"/>
    </ligand>
</feature>
<dbReference type="HAMAP" id="MF_00265">
    <property type="entry name" value="VapC_Nob1"/>
    <property type="match status" value="1"/>
</dbReference>
<keyword evidence="4 5" id="KW-0378">Hydrolase</keyword>
<dbReference type="RefSeq" id="WP_311659562.1">
    <property type="nucleotide sequence ID" value="NZ_JAVRHY010000011.1"/>
</dbReference>
<gene>
    <name evidence="5" type="primary">vapC</name>
    <name evidence="7" type="ORF">RM531_12025</name>
</gene>
<dbReference type="EC" id="3.1.-.-" evidence="5"/>
<protein>
    <recommendedName>
        <fullName evidence="5">Ribonuclease VapC</fullName>
        <shortName evidence="5">RNase VapC</shortName>
        <ecNumber evidence="5">3.1.-.-</ecNumber>
    </recommendedName>
    <alternativeName>
        <fullName evidence="5">Toxin VapC</fullName>
    </alternativeName>
</protein>
<proteinExistence type="inferred from homology"/>
<feature type="binding site" evidence="5">
    <location>
        <position position="7"/>
    </location>
    <ligand>
        <name>Mg(2+)</name>
        <dbReference type="ChEBI" id="CHEBI:18420"/>
    </ligand>
</feature>
<comment type="similarity">
    <text evidence="5">Belongs to the PINc/VapC protein family.</text>
</comment>
<keyword evidence="1 5" id="KW-1277">Toxin-antitoxin system</keyword>
<evidence type="ECO:0000259" key="6">
    <source>
        <dbReference type="Pfam" id="PF01850"/>
    </source>
</evidence>
<evidence type="ECO:0000256" key="3">
    <source>
        <dbReference type="ARBA" id="ARBA00022723"/>
    </source>
</evidence>